<feature type="transmembrane region" description="Helical" evidence="11">
    <location>
        <begin position="100"/>
        <end position="119"/>
    </location>
</feature>
<evidence type="ECO:0000256" key="2">
    <source>
        <dbReference type="ARBA" id="ARBA00006636"/>
    </source>
</evidence>
<dbReference type="InterPro" id="IPR011701">
    <property type="entry name" value="MFS"/>
</dbReference>
<dbReference type="InterPro" id="IPR014710">
    <property type="entry name" value="RmlC-like_jellyroll"/>
</dbReference>
<feature type="transmembrane region" description="Helical" evidence="11">
    <location>
        <begin position="67"/>
        <end position="88"/>
    </location>
</feature>
<feature type="transmembrane region" description="Helical" evidence="11">
    <location>
        <begin position="125"/>
        <end position="147"/>
    </location>
</feature>
<evidence type="ECO:0000259" key="12">
    <source>
        <dbReference type="PROSITE" id="PS50042"/>
    </source>
</evidence>
<dbReference type="InterPro" id="IPR004638">
    <property type="entry name" value="EmrB-like"/>
</dbReference>
<dbReference type="InterPro" id="IPR000595">
    <property type="entry name" value="cNMP-bd_dom"/>
</dbReference>
<dbReference type="PANTHER" id="PTHR42718:SF48">
    <property type="entry name" value="CONSERVED TWO-DOMAIN MEMBRANE PROTEIN-RELATED"/>
    <property type="match status" value="1"/>
</dbReference>
<evidence type="ECO:0000313" key="16">
    <source>
        <dbReference type="Proteomes" id="UP001596298"/>
    </source>
</evidence>
<keyword evidence="4" id="KW-1003">Cell membrane</keyword>
<feature type="transmembrane region" description="Helical" evidence="11">
    <location>
        <begin position="349"/>
        <end position="368"/>
    </location>
</feature>
<reference evidence="16" key="1">
    <citation type="journal article" date="2019" name="Int. J. Syst. Evol. Microbiol.">
        <title>The Global Catalogue of Microorganisms (GCM) 10K type strain sequencing project: providing services to taxonomists for standard genome sequencing and annotation.</title>
        <authorList>
            <consortium name="The Broad Institute Genomics Platform"/>
            <consortium name="The Broad Institute Genome Sequencing Center for Infectious Disease"/>
            <person name="Wu L."/>
            <person name="Ma J."/>
        </authorList>
    </citation>
    <scope>NUCLEOTIDE SEQUENCE [LARGE SCALE GENOMIC DNA]</scope>
    <source>
        <strain evidence="16">CCUG 58127</strain>
    </source>
</reference>
<evidence type="ECO:0000313" key="15">
    <source>
        <dbReference type="EMBL" id="MFC6704808.1"/>
    </source>
</evidence>
<feature type="domain" description="PNPLA" evidence="14">
    <location>
        <begin position="795"/>
        <end position="955"/>
    </location>
</feature>
<evidence type="ECO:0000256" key="8">
    <source>
        <dbReference type="ARBA" id="ARBA00023136"/>
    </source>
</evidence>
<feature type="transmembrane region" description="Helical" evidence="11">
    <location>
        <begin position="186"/>
        <end position="204"/>
    </location>
</feature>
<dbReference type="SUPFAM" id="SSF103473">
    <property type="entry name" value="MFS general substrate transporter"/>
    <property type="match status" value="1"/>
</dbReference>
<dbReference type="Gene3D" id="3.40.1090.10">
    <property type="entry name" value="Cytosolic phospholipase A2 catalytic domain"/>
    <property type="match status" value="2"/>
</dbReference>
<feature type="active site" description="Nucleophile" evidence="9">
    <location>
        <position position="828"/>
    </location>
</feature>
<dbReference type="Pfam" id="PF01734">
    <property type="entry name" value="Patatin"/>
    <property type="match status" value="1"/>
</dbReference>
<dbReference type="InterPro" id="IPR018490">
    <property type="entry name" value="cNMP-bd_dom_sf"/>
</dbReference>
<feature type="active site" description="Proton acceptor" evidence="9">
    <location>
        <position position="942"/>
    </location>
</feature>
<evidence type="ECO:0000259" key="13">
    <source>
        <dbReference type="PROSITE" id="PS50850"/>
    </source>
</evidence>
<dbReference type="Proteomes" id="UP001596298">
    <property type="component" value="Unassembled WGS sequence"/>
</dbReference>
<evidence type="ECO:0000256" key="7">
    <source>
        <dbReference type="ARBA" id="ARBA00023098"/>
    </source>
</evidence>
<feature type="transmembrane region" description="Helical" evidence="11">
    <location>
        <begin position="427"/>
        <end position="449"/>
    </location>
</feature>
<proteinExistence type="inferred from homology"/>
<keyword evidence="7 9" id="KW-0443">Lipid metabolism</keyword>
<dbReference type="Gene3D" id="1.20.1720.10">
    <property type="entry name" value="Multidrug resistance protein D"/>
    <property type="match status" value="1"/>
</dbReference>
<dbReference type="CDD" id="cd00038">
    <property type="entry name" value="CAP_ED"/>
    <property type="match status" value="1"/>
</dbReference>
<dbReference type="EMBL" id="JBHSWH010000001">
    <property type="protein sequence ID" value="MFC6704808.1"/>
    <property type="molecule type" value="Genomic_DNA"/>
</dbReference>
<dbReference type="NCBIfam" id="TIGR00711">
    <property type="entry name" value="efflux_EmrB"/>
    <property type="match status" value="1"/>
</dbReference>
<dbReference type="RefSeq" id="WP_382399374.1">
    <property type="nucleotide sequence ID" value="NZ_JBHSWH010000001.1"/>
</dbReference>
<feature type="transmembrane region" description="Helical" evidence="11">
    <location>
        <begin position="249"/>
        <end position="268"/>
    </location>
</feature>
<dbReference type="SUPFAM" id="SSF51206">
    <property type="entry name" value="cAMP-binding domain-like"/>
    <property type="match status" value="1"/>
</dbReference>
<dbReference type="PROSITE" id="PS51635">
    <property type="entry name" value="PNPLA"/>
    <property type="match status" value="1"/>
</dbReference>
<feature type="transmembrane region" description="Helical" evidence="11">
    <location>
        <begin position="324"/>
        <end position="342"/>
    </location>
</feature>
<feature type="transmembrane region" description="Helical" evidence="11">
    <location>
        <begin position="388"/>
        <end position="407"/>
    </location>
</feature>
<dbReference type="PROSITE" id="PS50042">
    <property type="entry name" value="CNMP_BINDING_3"/>
    <property type="match status" value="1"/>
</dbReference>
<evidence type="ECO:0000256" key="5">
    <source>
        <dbReference type="ARBA" id="ARBA00022692"/>
    </source>
</evidence>
<feature type="transmembrane region" description="Helical" evidence="11">
    <location>
        <begin position="33"/>
        <end position="55"/>
    </location>
</feature>
<feature type="region of interest" description="Disordered" evidence="10">
    <location>
        <begin position="1"/>
        <end position="22"/>
    </location>
</feature>
<keyword evidence="9" id="KW-0378">Hydrolase</keyword>
<feature type="short sequence motif" description="DGA/G" evidence="9">
    <location>
        <begin position="942"/>
        <end position="944"/>
    </location>
</feature>
<sequence>MALRYDVETQDDSSGELPRLTPPRRARIPQRTVLLVASGGALLAFLDVTIVNVAFPSIRDSFGSASIGTISWVLNAYNIIFAAFLIIFGRLGDLIGRRRLYLLGVLLFTLCSAICALAPSVEVLVAARVVQALGAAMLVPASLAVVIDGFPVAKRARAVGLWSAAAAVAAGLGPPIGGALVEAGGWRWAFWVNVPLGVVAWLLGRRHLVDSRAPGRRRLPDIRGALLLTGALALANTLIIKGSEWGGSSIKVWAVAVGAVLLFVGFVLSSARHPVPVLDLAMMRDRPFLVANVATLIAGVGFFAYMLTNVLWLQYVWHYTVLESGLALVPGAVVAAATAGLLEPVAERLGYRWVIAAGFVVWVLAYVWYVEAVGTSPAFLAEWLPGQLISGVGVGATLPLLASATLVTQPGDKFGTASAVISSTRQVGGTIGVALLVAILGTPTALTVVQDLRDGWTISILCFAAGAVITLCLGPIRHHAGDVTATAAGPSRVREPDTSSVVLSRDLPPEEHSLFRRLPEATRAQLNAAAPRRTVSAGDWLLSHGDAADRMYVLLTGRAEVIVGDQVVRELGPGAVIGELALLTGGRRSASIRARRDCEVLEISKALMDNTIAHDPTALSALVTVLATQLADARPPVTRTASRPGLVAVIGAGPGAPADAVATVLHAAVGRRLRVALLPGRSGRAEIDRAESDNQLVIVVSSTQDAECAAQCSREADVVVLVGRTADSPPAAALPMHARPELVLVGRATARRDAWLQAVDPWRVSDLTDQEIAGWVVPAGIQGLADRLSGEAVGLAFGGGGARALSQIGVLLELEAAGVRVDRLAGTSMGAVLAGMYATGATADEVSDTAYRGFVRESMLSDYHLPRTSLARGARVHRALQRTYRDLRIEQLPRGFRCVSTDLLTRTSVVHRSGSMADAIGASSQLPVLLPPIARDGRLLVDGGVLNNLPVDTLTERNEGPIIAVGVSMGGERRTPVAGQPARLVRVPPLGETLLRTLMIGGGTPADAARLGAWVLTPHSMGVGLLEFHQFDRMVESGRAAARDLLEQTGGDLSSVS</sequence>
<feature type="short sequence motif" description="GXSXG" evidence="9">
    <location>
        <begin position="826"/>
        <end position="830"/>
    </location>
</feature>
<evidence type="ECO:0000256" key="11">
    <source>
        <dbReference type="SAM" id="Phobius"/>
    </source>
</evidence>
<comment type="similarity">
    <text evidence="2">Belongs to the NTE family.</text>
</comment>
<evidence type="ECO:0000256" key="9">
    <source>
        <dbReference type="PROSITE-ProRule" id="PRU01161"/>
    </source>
</evidence>
<dbReference type="SMART" id="SM00100">
    <property type="entry name" value="cNMP"/>
    <property type="match status" value="1"/>
</dbReference>
<evidence type="ECO:0000259" key="14">
    <source>
        <dbReference type="PROSITE" id="PS51635"/>
    </source>
</evidence>
<comment type="caution">
    <text evidence="9">Lacks conserved residue(s) required for the propagation of feature annotation.</text>
</comment>
<dbReference type="PROSITE" id="PS50850">
    <property type="entry name" value="MFS"/>
    <property type="match status" value="1"/>
</dbReference>
<keyword evidence="16" id="KW-1185">Reference proteome</keyword>
<comment type="subcellular location">
    <subcellularLocation>
        <location evidence="1">Cell membrane</location>
        <topology evidence="1">Multi-pass membrane protein</topology>
    </subcellularLocation>
</comment>
<dbReference type="SUPFAM" id="SSF52151">
    <property type="entry name" value="FabD/lysophospholipase-like"/>
    <property type="match status" value="1"/>
</dbReference>
<dbReference type="InterPro" id="IPR036259">
    <property type="entry name" value="MFS_trans_sf"/>
</dbReference>
<evidence type="ECO:0000256" key="4">
    <source>
        <dbReference type="ARBA" id="ARBA00022475"/>
    </source>
</evidence>
<comment type="caution">
    <text evidence="15">The sequence shown here is derived from an EMBL/GenBank/DDBJ whole genome shotgun (WGS) entry which is preliminary data.</text>
</comment>
<keyword evidence="9" id="KW-0442">Lipid degradation</keyword>
<evidence type="ECO:0000256" key="10">
    <source>
        <dbReference type="SAM" id="MobiDB-lite"/>
    </source>
</evidence>
<dbReference type="InterPro" id="IPR002641">
    <property type="entry name" value="PNPLA_dom"/>
</dbReference>
<keyword evidence="6 11" id="KW-1133">Transmembrane helix</keyword>
<keyword evidence="5 11" id="KW-0812">Transmembrane</keyword>
<gene>
    <name evidence="15" type="ORF">ACFQDH_05900</name>
</gene>
<dbReference type="InterPro" id="IPR018488">
    <property type="entry name" value="cNMP-bd_CS"/>
</dbReference>
<dbReference type="Gene3D" id="1.20.1250.20">
    <property type="entry name" value="MFS general substrate transporter like domains"/>
    <property type="match status" value="1"/>
</dbReference>
<feature type="transmembrane region" description="Helical" evidence="11">
    <location>
        <begin position="159"/>
        <end position="180"/>
    </location>
</feature>
<dbReference type="Pfam" id="PF07690">
    <property type="entry name" value="MFS_1"/>
    <property type="match status" value="1"/>
</dbReference>
<dbReference type="InterPro" id="IPR016035">
    <property type="entry name" value="Acyl_Trfase/lysoPLipase"/>
</dbReference>
<feature type="transmembrane region" description="Helical" evidence="11">
    <location>
        <begin position="289"/>
        <end position="312"/>
    </location>
</feature>
<dbReference type="CDD" id="cd17321">
    <property type="entry name" value="MFS_MMR_MDR_like"/>
    <property type="match status" value="1"/>
</dbReference>
<evidence type="ECO:0000256" key="3">
    <source>
        <dbReference type="ARBA" id="ARBA00022448"/>
    </source>
</evidence>
<dbReference type="Gene3D" id="2.60.120.10">
    <property type="entry name" value="Jelly Rolls"/>
    <property type="match status" value="1"/>
</dbReference>
<evidence type="ECO:0000256" key="1">
    <source>
        <dbReference type="ARBA" id="ARBA00004651"/>
    </source>
</evidence>
<protein>
    <submittedName>
        <fullName evidence="15">MFS transporter</fullName>
    </submittedName>
</protein>
<feature type="transmembrane region" description="Helical" evidence="11">
    <location>
        <begin position="225"/>
        <end position="243"/>
    </location>
</feature>
<dbReference type="PANTHER" id="PTHR42718">
    <property type="entry name" value="MAJOR FACILITATOR SUPERFAMILY MULTIDRUG TRANSPORTER MFSC"/>
    <property type="match status" value="1"/>
</dbReference>
<accession>A0ABW2AD40</accession>
<dbReference type="Pfam" id="PF00027">
    <property type="entry name" value="cNMP_binding"/>
    <property type="match status" value="1"/>
</dbReference>
<dbReference type="PROSITE" id="PS00889">
    <property type="entry name" value="CNMP_BINDING_2"/>
    <property type="match status" value="1"/>
</dbReference>
<keyword evidence="3" id="KW-0813">Transport</keyword>
<dbReference type="CDD" id="cd07205">
    <property type="entry name" value="Pat_PNPLA6_PNPLA7_NTE1_like"/>
    <property type="match status" value="1"/>
</dbReference>
<keyword evidence="8 11" id="KW-0472">Membrane</keyword>
<name>A0ABW2AD40_9MICO</name>
<feature type="domain" description="Cyclic nucleotide-binding" evidence="12">
    <location>
        <begin position="514"/>
        <end position="612"/>
    </location>
</feature>
<organism evidence="15 16">
    <name type="scientific">Flexivirga alba</name>
    <dbReference type="NCBI Taxonomy" id="702742"/>
    <lineage>
        <taxon>Bacteria</taxon>
        <taxon>Bacillati</taxon>
        <taxon>Actinomycetota</taxon>
        <taxon>Actinomycetes</taxon>
        <taxon>Micrococcales</taxon>
        <taxon>Dermacoccaceae</taxon>
        <taxon>Flexivirga</taxon>
    </lineage>
</organism>
<feature type="domain" description="Major facilitator superfamily (MFS) profile" evidence="13">
    <location>
        <begin position="33"/>
        <end position="478"/>
    </location>
</feature>
<evidence type="ECO:0000256" key="6">
    <source>
        <dbReference type="ARBA" id="ARBA00022989"/>
    </source>
</evidence>
<dbReference type="InterPro" id="IPR020846">
    <property type="entry name" value="MFS_dom"/>
</dbReference>